<dbReference type="PROSITE" id="PS51898">
    <property type="entry name" value="TYR_RECOMBINASE"/>
    <property type="match status" value="1"/>
</dbReference>
<reference evidence="4 5" key="1">
    <citation type="submission" date="2014-07" db="EMBL/GenBank/DDBJ databases">
        <title>Draft genome sequence of Thalassospira xianhensis P-4 (MCCC 1A02616).</title>
        <authorList>
            <person name="Lai Q."/>
            <person name="Shao Z."/>
        </authorList>
    </citation>
    <scope>NUCLEOTIDE SEQUENCE [LARGE SCALE GENOMIC DNA]</scope>
    <source>
        <strain evidence="4 5">MCCC 1A02616</strain>
    </source>
</reference>
<keyword evidence="2" id="KW-0233">DNA recombination</keyword>
<dbReference type="SUPFAM" id="SSF47823">
    <property type="entry name" value="lambda integrase-like, N-terminal domain"/>
    <property type="match status" value="1"/>
</dbReference>
<evidence type="ECO:0000256" key="1">
    <source>
        <dbReference type="ARBA" id="ARBA00023125"/>
    </source>
</evidence>
<dbReference type="Gene3D" id="1.10.150.130">
    <property type="match status" value="1"/>
</dbReference>
<comment type="caution">
    <text evidence="4">The sequence shown here is derived from an EMBL/GenBank/DDBJ whole genome shotgun (WGS) entry which is preliminary data.</text>
</comment>
<dbReference type="InterPro" id="IPR011010">
    <property type="entry name" value="DNA_brk_join_enz"/>
</dbReference>
<dbReference type="InterPro" id="IPR052925">
    <property type="entry name" value="Phage_Integrase-like_Recomb"/>
</dbReference>
<dbReference type="Pfam" id="PF00589">
    <property type="entry name" value="Phage_integrase"/>
    <property type="match status" value="1"/>
</dbReference>
<dbReference type="GO" id="GO:0015074">
    <property type="term" value="P:DNA integration"/>
    <property type="evidence" value="ECO:0007669"/>
    <property type="project" value="InterPro"/>
</dbReference>
<keyword evidence="1" id="KW-0238">DNA-binding</keyword>
<name>A0A367UGA4_9PROT</name>
<accession>A0A367UGA4</accession>
<dbReference type="InterPro" id="IPR013762">
    <property type="entry name" value="Integrase-like_cat_sf"/>
</dbReference>
<organism evidence="4 5">
    <name type="scientific">Thalassospira xianhensis MCCC 1A02616</name>
    <dbReference type="NCBI Taxonomy" id="1177929"/>
    <lineage>
        <taxon>Bacteria</taxon>
        <taxon>Pseudomonadati</taxon>
        <taxon>Pseudomonadota</taxon>
        <taxon>Alphaproteobacteria</taxon>
        <taxon>Rhodospirillales</taxon>
        <taxon>Thalassospiraceae</taxon>
        <taxon>Thalassospira</taxon>
    </lineage>
</organism>
<dbReference type="InterPro" id="IPR002104">
    <property type="entry name" value="Integrase_catalytic"/>
</dbReference>
<feature type="domain" description="Tyr recombinase" evidence="3">
    <location>
        <begin position="115"/>
        <end position="308"/>
    </location>
</feature>
<dbReference type="AlphaFoldDB" id="A0A367UGA4"/>
<evidence type="ECO:0000259" key="3">
    <source>
        <dbReference type="PROSITE" id="PS51898"/>
    </source>
</evidence>
<proteinExistence type="predicted"/>
<sequence length="316" mass="36002">MVTNRRQYILELASEAGRAMDAALAPATRAKYESAWKRYQEWCALHGIKEAIASPRTVILFLTARAKITNSSSLGLDLASIRHFLAKKGTPLTDPKHEIKRFRRGLARHRARVSNAKLPLTPDLISQMLSVLPSSIKGRRDRTMLLLGFSGALRRSELVSLTWNAVRFDDQILRFVLGPIKNSVDSDTRVIPRLDNDFCAWQAMRSWRLETSGQTDFCFCRIRDDGVINAPVSDRYVARLIQRQLKVIGKNPDDYAGHSLRSGFATSAYWAGVQERDIRKVTGHRSERGLQPYLHARERGPHVEIFKMFDKRQESE</sequence>
<dbReference type="PANTHER" id="PTHR34605:SF4">
    <property type="entry name" value="DNA ADENINE METHYLTRANSFERASE"/>
    <property type="match status" value="1"/>
</dbReference>
<dbReference type="GO" id="GO:0003677">
    <property type="term" value="F:DNA binding"/>
    <property type="evidence" value="ECO:0007669"/>
    <property type="project" value="UniProtKB-KW"/>
</dbReference>
<gene>
    <name evidence="4" type="ORF">TH5_04385</name>
</gene>
<evidence type="ECO:0000313" key="4">
    <source>
        <dbReference type="EMBL" id="RCK07179.1"/>
    </source>
</evidence>
<dbReference type="EMBL" id="JPWA01000003">
    <property type="protein sequence ID" value="RCK07179.1"/>
    <property type="molecule type" value="Genomic_DNA"/>
</dbReference>
<evidence type="ECO:0000313" key="5">
    <source>
        <dbReference type="Proteomes" id="UP000252419"/>
    </source>
</evidence>
<protein>
    <recommendedName>
        <fullName evidence="3">Tyr recombinase domain-containing protein</fullName>
    </recommendedName>
</protein>
<dbReference type="Proteomes" id="UP000252419">
    <property type="component" value="Unassembled WGS sequence"/>
</dbReference>
<dbReference type="Gene3D" id="1.10.443.10">
    <property type="entry name" value="Intergrase catalytic core"/>
    <property type="match status" value="1"/>
</dbReference>
<dbReference type="GO" id="GO:0006310">
    <property type="term" value="P:DNA recombination"/>
    <property type="evidence" value="ECO:0007669"/>
    <property type="project" value="UniProtKB-KW"/>
</dbReference>
<evidence type="ECO:0000256" key="2">
    <source>
        <dbReference type="ARBA" id="ARBA00023172"/>
    </source>
</evidence>
<dbReference type="PANTHER" id="PTHR34605">
    <property type="entry name" value="PHAGE_INTEGRASE DOMAIN-CONTAINING PROTEIN"/>
    <property type="match status" value="1"/>
</dbReference>
<dbReference type="SUPFAM" id="SSF56349">
    <property type="entry name" value="DNA breaking-rejoining enzymes"/>
    <property type="match status" value="1"/>
</dbReference>
<dbReference type="InterPro" id="IPR010998">
    <property type="entry name" value="Integrase_recombinase_N"/>
</dbReference>
<keyword evidence="5" id="KW-1185">Reference proteome</keyword>